<proteinExistence type="predicted"/>
<dbReference type="SMART" id="SM00418">
    <property type="entry name" value="HTH_ARSR"/>
    <property type="match status" value="1"/>
</dbReference>
<dbReference type="GO" id="GO:0003700">
    <property type="term" value="F:DNA-binding transcription factor activity"/>
    <property type="evidence" value="ECO:0007669"/>
    <property type="project" value="InterPro"/>
</dbReference>
<evidence type="ECO:0000256" key="3">
    <source>
        <dbReference type="ARBA" id="ARBA00023163"/>
    </source>
</evidence>
<dbReference type="PRINTS" id="PR00778">
    <property type="entry name" value="HTHARSR"/>
</dbReference>
<dbReference type="InterPro" id="IPR036388">
    <property type="entry name" value="WH-like_DNA-bd_sf"/>
</dbReference>
<dbReference type="CDD" id="cd00090">
    <property type="entry name" value="HTH_ARSR"/>
    <property type="match status" value="1"/>
</dbReference>
<dbReference type="PANTHER" id="PTHR33154">
    <property type="entry name" value="TRANSCRIPTIONAL REGULATOR, ARSR FAMILY"/>
    <property type="match status" value="1"/>
</dbReference>
<dbReference type="Pfam" id="PF01022">
    <property type="entry name" value="HTH_5"/>
    <property type="match status" value="1"/>
</dbReference>
<name>A0A3B0ZHC9_9ZZZZ</name>
<gene>
    <name evidence="5" type="ORF">MNBD_GAMMA17-727</name>
</gene>
<dbReference type="GO" id="GO:0003677">
    <property type="term" value="F:DNA binding"/>
    <property type="evidence" value="ECO:0007669"/>
    <property type="project" value="UniProtKB-KW"/>
</dbReference>
<keyword evidence="3" id="KW-0804">Transcription</keyword>
<keyword evidence="1" id="KW-0805">Transcription regulation</keyword>
<dbReference type="Gene3D" id="1.10.10.10">
    <property type="entry name" value="Winged helix-like DNA-binding domain superfamily/Winged helix DNA-binding domain"/>
    <property type="match status" value="1"/>
</dbReference>
<feature type="domain" description="HTH arsR-type" evidence="4">
    <location>
        <begin position="10"/>
        <end position="105"/>
    </location>
</feature>
<sequence>MGRVKEVGKVDDLDLEQTSMVLKALSHPLRLKILCMLGDGSGEVAVQEIVMATGASQSNISQHLSIMRGKGIIKARKDGNRVLYRLGDSRMVELFSMMQEVICDD</sequence>
<accession>A0A3B0ZHC9</accession>
<dbReference type="InterPro" id="IPR001845">
    <property type="entry name" value="HTH_ArsR_DNA-bd_dom"/>
</dbReference>
<evidence type="ECO:0000256" key="1">
    <source>
        <dbReference type="ARBA" id="ARBA00023015"/>
    </source>
</evidence>
<dbReference type="InterPro" id="IPR011991">
    <property type="entry name" value="ArsR-like_HTH"/>
</dbReference>
<dbReference type="AlphaFoldDB" id="A0A3B0ZHC9"/>
<protein>
    <submittedName>
        <fullName evidence="5">Transcriptional regulator, ArsR family</fullName>
    </submittedName>
</protein>
<organism evidence="5">
    <name type="scientific">hydrothermal vent metagenome</name>
    <dbReference type="NCBI Taxonomy" id="652676"/>
    <lineage>
        <taxon>unclassified sequences</taxon>
        <taxon>metagenomes</taxon>
        <taxon>ecological metagenomes</taxon>
    </lineage>
</organism>
<evidence type="ECO:0000313" key="5">
    <source>
        <dbReference type="EMBL" id="VAW86832.1"/>
    </source>
</evidence>
<dbReference type="EMBL" id="UOFQ01000054">
    <property type="protein sequence ID" value="VAW86832.1"/>
    <property type="molecule type" value="Genomic_DNA"/>
</dbReference>
<dbReference type="NCBIfam" id="NF033788">
    <property type="entry name" value="HTH_metalloreg"/>
    <property type="match status" value="1"/>
</dbReference>
<keyword evidence="2" id="KW-0238">DNA-binding</keyword>
<dbReference type="InterPro" id="IPR051081">
    <property type="entry name" value="HTH_MetalResp_TranReg"/>
</dbReference>
<evidence type="ECO:0000256" key="2">
    <source>
        <dbReference type="ARBA" id="ARBA00023125"/>
    </source>
</evidence>
<dbReference type="PROSITE" id="PS50987">
    <property type="entry name" value="HTH_ARSR_2"/>
    <property type="match status" value="1"/>
</dbReference>
<reference evidence="5" key="1">
    <citation type="submission" date="2018-06" db="EMBL/GenBank/DDBJ databases">
        <authorList>
            <person name="Zhirakovskaya E."/>
        </authorList>
    </citation>
    <scope>NUCLEOTIDE SEQUENCE</scope>
</reference>
<dbReference type="PANTHER" id="PTHR33154:SF18">
    <property type="entry name" value="ARSENICAL RESISTANCE OPERON REPRESSOR"/>
    <property type="match status" value="1"/>
</dbReference>
<dbReference type="InterPro" id="IPR036390">
    <property type="entry name" value="WH_DNA-bd_sf"/>
</dbReference>
<evidence type="ECO:0000259" key="4">
    <source>
        <dbReference type="PROSITE" id="PS50987"/>
    </source>
</evidence>
<dbReference type="SUPFAM" id="SSF46785">
    <property type="entry name" value="Winged helix' DNA-binding domain"/>
    <property type="match status" value="1"/>
</dbReference>